<feature type="compositionally biased region" description="Polar residues" evidence="1">
    <location>
        <begin position="194"/>
        <end position="207"/>
    </location>
</feature>
<proteinExistence type="predicted"/>
<dbReference type="OrthoDB" id="8255944at2"/>
<dbReference type="KEGG" id="msl:Msil_2767"/>
<dbReference type="STRING" id="395965.Msil_2767"/>
<dbReference type="HOGENOM" id="CLU_854749_0_0_5"/>
<evidence type="ECO:0000256" key="1">
    <source>
        <dbReference type="SAM" id="MobiDB-lite"/>
    </source>
</evidence>
<evidence type="ECO:0008006" key="4">
    <source>
        <dbReference type="Google" id="ProtNLM"/>
    </source>
</evidence>
<sequence>MKHASLLPAPLTPEDADLADFQYMKLDVRRLRDSRIASAISGEEFRCAVLLWCAAWHQKPASSLPDDDLELSQLAGFGRALSEWLKVREGALYGWIKCADGRLYHPVVAEKANEAWAEKLAFRWKRECDRLRKVNKARQENGLDPLPLPLNPAEPARPSNGTEQLSNGMDQSSDGNAGGFVGKADPSDGILGFSSETDGSSSGNLSENALRGKGKGRGIKERKNAGPPLCDGNPGSSDLHRPTSPSDEADLFRRAKQILGNSSGGLISKLLKSKSGNIALARSAVEIAATKADPREYVGAVIRGSPEAKTAADLLAEQRARGDRW</sequence>
<name>B8ERY9_METSB</name>
<dbReference type="InterPro" id="IPR010781">
    <property type="entry name" value="DUF1376"/>
</dbReference>
<feature type="compositionally biased region" description="Polar residues" evidence="1">
    <location>
        <begin position="159"/>
        <end position="175"/>
    </location>
</feature>
<dbReference type="EMBL" id="CP001280">
    <property type="protein sequence ID" value="ACK51687.1"/>
    <property type="molecule type" value="Genomic_DNA"/>
</dbReference>
<organism evidence="2 3">
    <name type="scientific">Methylocella silvestris (strain DSM 15510 / CIP 108128 / LMG 27833 / NCIMB 13906 / BL2)</name>
    <dbReference type="NCBI Taxonomy" id="395965"/>
    <lineage>
        <taxon>Bacteria</taxon>
        <taxon>Pseudomonadati</taxon>
        <taxon>Pseudomonadota</taxon>
        <taxon>Alphaproteobacteria</taxon>
        <taxon>Hyphomicrobiales</taxon>
        <taxon>Beijerinckiaceae</taxon>
        <taxon>Methylocella</taxon>
    </lineage>
</organism>
<dbReference type="Proteomes" id="UP000002257">
    <property type="component" value="Chromosome"/>
</dbReference>
<protein>
    <recommendedName>
        <fullName evidence="4">DUF1376 domain-containing protein</fullName>
    </recommendedName>
</protein>
<reference evidence="2 3" key="1">
    <citation type="journal article" date="2010" name="J. Bacteriol.">
        <title>Complete genome sequence of the aerobic facultative methanotroph Methylocella silvestris BL2.</title>
        <authorList>
            <person name="Chen Y."/>
            <person name="Crombie A."/>
            <person name="Rahman M.T."/>
            <person name="Dedysh S.N."/>
            <person name="Liesack W."/>
            <person name="Stott M.B."/>
            <person name="Alam M."/>
            <person name="Theisen A.R."/>
            <person name="Murrell J.C."/>
            <person name="Dunfield P.F."/>
        </authorList>
    </citation>
    <scope>NUCLEOTIDE SEQUENCE [LARGE SCALE GENOMIC DNA]</scope>
    <source>
        <strain evidence="3">DSM 15510 / CIP 108128 / LMG 27833 / NCIMB 13906 / BL2</strain>
    </source>
</reference>
<dbReference type="Pfam" id="PF07120">
    <property type="entry name" value="DUF1376"/>
    <property type="match status" value="1"/>
</dbReference>
<dbReference type="RefSeq" id="WP_012591756.1">
    <property type="nucleotide sequence ID" value="NC_011666.1"/>
</dbReference>
<dbReference type="AlphaFoldDB" id="B8ERY9"/>
<evidence type="ECO:0000313" key="3">
    <source>
        <dbReference type="Proteomes" id="UP000002257"/>
    </source>
</evidence>
<gene>
    <name evidence="2" type="ordered locus">Msil_2767</name>
</gene>
<evidence type="ECO:0000313" key="2">
    <source>
        <dbReference type="EMBL" id="ACK51687.1"/>
    </source>
</evidence>
<dbReference type="eggNOG" id="COG3756">
    <property type="taxonomic scope" value="Bacteria"/>
</dbReference>
<keyword evidence="3" id="KW-1185">Reference proteome</keyword>
<accession>B8ERY9</accession>
<feature type="region of interest" description="Disordered" evidence="1">
    <location>
        <begin position="139"/>
        <end position="247"/>
    </location>
</feature>